<evidence type="ECO:0000313" key="4">
    <source>
        <dbReference type="Proteomes" id="UP000762676"/>
    </source>
</evidence>
<keyword evidence="2" id="KW-0812">Transmembrane</keyword>
<feature type="transmembrane region" description="Helical" evidence="2">
    <location>
        <begin position="75"/>
        <end position="100"/>
    </location>
</feature>
<feature type="transmembrane region" description="Helical" evidence="2">
    <location>
        <begin position="254"/>
        <end position="272"/>
    </location>
</feature>
<protein>
    <submittedName>
        <fullName evidence="3">Uncharacterized protein</fullName>
    </submittedName>
</protein>
<evidence type="ECO:0000256" key="2">
    <source>
        <dbReference type="SAM" id="Phobius"/>
    </source>
</evidence>
<feature type="transmembrane region" description="Helical" evidence="2">
    <location>
        <begin position="215"/>
        <end position="234"/>
    </location>
</feature>
<dbReference type="SUPFAM" id="SSF103473">
    <property type="entry name" value="MFS general substrate transporter"/>
    <property type="match status" value="1"/>
</dbReference>
<dbReference type="Proteomes" id="UP000762676">
    <property type="component" value="Unassembled WGS sequence"/>
</dbReference>
<evidence type="ECO:0000313" key="3">
    <source>
        <dbReference type="EMBL" id="GFS14316.1"/>
    </source>
</evidence>
<feature type="transmembrane region" description="Helical" evidence="2">
    <location>
        <begin position="146"/>
        <end position="179"/>
    </location>
</feature>
<keyword evidence="2" id="KW-0472">Membrane</keyword>
<organism evidence="3 4">
    <name type="scientific">Elysia marginata</name>
    <dbReference type="NCBI Taxonomy" id="1093978"/>
    <lineage>
        <taxon>Eukaryota</taxon>
        <taxon>Metazoa</taxon>
        <taxon>Spiralia</taxon>
        <taxon>Lophotrochozoa</taxon>
        <taxon>Mollusca</taxon>
        <taxon>Gastropoda</taxon>
        <taxon>Heterobranchia</taxon>
        <taxon>Euthyneura</taxon>
        <taxon>Panpulmonata</taxon>
        <taxon>Sacoglossa</taxon>
        <taxon>Placobranchoidea</taxon>
        <taxon>Plakobranchidae</taxon>
        <taxon>Elysia</taxon>
    </lineage>
</organism>
<dbReference type="AlphaFoldDB" id="A0AAV4J0L7"/>
<keyword evidence="4" id="KW-1185">Reference proteome</keyword>
<sequence>MHQRHQDPTLYPYQTPMTQVGLQQAPGGRTRGVTLPATQPSNDQQGNSKTAPSGNAKWLNSVQTRLKLSPSVVTLVPSVLACIIAQAVAAFFLVTAALTFDGAIRNARDFSDDPSHDGNVLYIVFSVFSALASAMCAPMIQNSGYAIVILAGSVLMMFSTLSSSVVTSAEILVIPFSVFGGQSLRWIKLVGGRETGPQVAMLDFLNDRRGLASGLSYLGVTIGQLAGVMSFSFSDMVDDANYSGSRNARWPNNLRVIEVTAVFALMAATIIRKPSFATGKWPELFHYVPFYILCCINFFVSFGFDMLDLVYTNLPKERDFETHPSGSHEIFTVSFVSQMVEFLAVILLLVINAACCKEGGIKKVRTDNVICEAV</sequence>
<feature type="transmembrane region" description="Helical" evidence="2">
    <location>
        <begin position="330"/>
        <end position="355"/>
    </location>
</feature>
<keyword evidence="2" id="KW-1133">Transmembrane helix</keyword>
<accession>A0AAV4J0L7</accession>
<proteinExistence type="predicted"/>
<feature type="compositionally biased region" description="Polar residues" evidence="1">
    <location>
        <begin position="36"/>
        <end position="55"/>
    </location>
</feature>
<feature type="transmembrane region" description="Helical" evidence="2">
    <location>
        <begin position="120"/>
        <end position="140"/>
    </location>
</feature>
<name>A0AAV4J0L7_9GAST</name>
<feature type="transmembrane region" description="Helical" evidence="2">
    <location>
        <begin position="284"/>
        <end position="304"/>
    </location>
</feature>
<dbReference type="InterPro" id="IPR036259">
    <property type="entry name" value="MFS_trans_sf"/>
</dbReference>
<gene>
    <name evidence="3" type="ORF">ElyMa_003160000</name>
</gene>
<evidence type="ECO:0000256" key="1">
    <source>
        <dbReference type="SAM" id="MobiDB-lite"/>
    </source>
</evidence>
<reference evidence="3 4" key="1">
    <citation type="journal article" date="2021" name="Elife">
        <title>Chloroplast acquisition without the gene transfer in kleptoplastic sea slugs, Plakobranchus ocellatus.</title>
        <authorList>
            <person name="Maeda T."/>
            <person name="Takahashi S."/>
            <person name="Yoshida T."/>
            <person name="Shimamura S."/>
            <person name="Takaki Y."/>
            <person name="Nagai Y."/>
            <person name="Toyoda A."/>
            <person name="Suzuki Y."/>
            <person name="Arimoto A."/>
            <person name="Ishii H."/>
            <person name="Satoh N."/>
            <person name="Nishiyama T."/>
            <person name="Hasebe M."/>
            <person name="Maruyama T."/>
            <person name="Minagawa J."/>
            <person name="Obokata J."/>
            <person name="Shigenobu S."/>
        </authorList>
    </citation>
    <scope>NUCLEOTIDE SEQUENCE [LARGE SCALE GENOMIC DNA]</scope>
</reference>
<comment type="caution">
    <text evidence="3">The sequence shown here is derived from an EMBL/GenBank/DDBJ whole genome shotgun (WGS) entry which is preliminary data.</text>
</comment>
<feature type="region of interest" description="Disordered" evidence="1">
    <location>
        <begin position="1"/>
        <end position="55"/>
    </location>
</feature>
<dbReference type="EMBL" id="BMAT01006518">
    <property type="protein sequence ID" value="GFS14316.1"/>
    <property type="molecule type" value="Genomic_DNA"/>
</dbReference>